<proteinExistence type="predicted"/>
<dbReference type="Pfam" id="PF01717">
    <property type="entry name" value="Meth_synt_2"/>
    <property type="match status" value="1"/>
</dbReference>
<comment type="caution">
    <text evidence="2">The sequence shown here is derived from an EMBL/GenBank/DDBJ whole genome shotgun (WGS) entry which is preliminary data.</text>
</comment>
<sequence>MKSSPSSHVDHLGSLIRPKLLFDQRVLLEQGKCSRGDLTPIEDAAVAHVVRLQRSLGLATITDGEMRREIFYEGVFDKLDGVTCRLRPMSEFMNYWPHIQAFSAMGLTELTSCFCSGKIRRNKPIMTEEFETLKRLVPRKEVGRLKITMCPPTWFHTLHGTHLTYDKSVYDSDEEYFADVGTVYRAEFKALYALGCRNIQLDEPTFTSFCNDEVLRNIQTAGINPDSLLDLYIHAINLCTRDRPRDLNVAIHLCRGNFAGGLPFTSGSYENIAKKLFLNLDVDTFYLEYDDERSGSFLPLRFVPPTKKVVLGIVTTKHAELENPDFLKARIVEAVQILVNGAPPRAPEVALAQLSISPQCGFASSWKGNPVTEQDVRAKIGLLHQVALDVWGASEQVAQMARL</sequence>
<dbReference type="Gene3D" id="3.20.20.210">
    <property type="match status" value="1"/>
</dbReference>
<dbReference type="PANTHER" id="PTHR43844:SF2">
    <property type="entry name" value="SYNTHASE, VITAMIN-B12 INDEPENDENT, PUTATIVE (AFU_ORTHOLOGUE AFUA_3G12060)-RELATED"/>
    <property type="match status" value="1"/>
</dbReference>
<dbReference type="RefSeq" id="XP_037220570.1">
    <property type="nucleotide sequence ID" value="XM_037362649.1"/>
</dbReference>
<reference evidence="2" key="1">
    <citation type="submission" date="2020-05" db="EMBL/GenBank/DDBJ databases">
        <title>Mycena genomes resolve the evolution of fungal bioluminescence.</title>
        <authorList>
            <person name="Tsai I.J."/>
        </authorList>
    </citation>
    <scope>NUCLEOTIDE SEQUENCE</scope>
    <source>
        <strain evidence="2">171206Taipei</strain>
    </source>
</reference>
<organism evidence="2 3">
    <name type="scientific">Mycena indigotica</name>
    <dbReference type="NCBI Taxonomy" id="2126181"/>
    <lineage>
        <taxon>Eukaryota</taxon>
        <taxon>Fungi</taxon>
        <taxon>Dikarya</taxon>
        <taxon>Basidiomycota</taxon>
        <taxon>Agaricomycotina</taxon>
        <taxon>Agaricomycetes</taxon>
        <taxon>Agaricomycetidae</taxon>
        <taxon>Agaricales</taxon>
        <taxon>Marasmiineae</taxon>
        <taxon>Mycenaceae</taxon>
        <taxon>Mycena</taxon>
    </lineage>
</organism>
<accession>A0A8H6SPS5</accession>
<name>A0A8H6SPS5_9AGAR</name>
<dbReference type="GeneID" id="59345165"/>
<gene>
    <name evidence="2" type="ORF">MIND_00589100</name>
</gene>
<dbReference type="InterPro" id="IPR038071">
    <property type="entry name" value="UROD/MetE-like_sf"/>
</dbReference>
<evidence type="ECO:0000313" key="3">
    <source>
        <dbReference type="Proteomes" id="UP000636479"/>
    </source>
</evidence>
<evidence type="ECO:0000313" key="2">
    <source>
        <dbReference type="EMBL" id="KAF7303598.1"/>
    </source>
</evidence>
<keyword evidence="3" id="KW-1185">Reference proteome</keyword>
<dbReference type="CDD" id="cd03311">
    <property type="entry name" value="CIMS_C_terminal_like"/>
    <property type="match status" value="1"/>
</dbReference>
<dbReference type="GO" id="GO:0003871">
    <property type="term" value="F:5-methyltetrahydropteroyltriglutamate-homocysteine S-methyltransferase activity"/>
    <property type="evidence" value="ECO:0007669"/>
    <property type="project" value="InterPro"/>
</dbReference>
<dbReference type="GO" id="GO:0009086">
    <property type="term" value="P:methionine biosynthetic process"/>
    <property type="evidence" value="ECO:0007669"/>
    <property type="project" value="InterPro"/>
</dbReference>
<protein>
    <submittedName>
        <fullName evidence="2">Methionine vitamin-b12</fullName>
    </submittedName>
</protein>
<dbReference type="EMBL" id="JACAZF010000005">
    <property type="protein sequence ID" value="KAF7303598.1"/>
    <property type="molecule type" value="Genomic_DNA"/>
</dbReference>
<dbReference type="PANTHER" id="PTHR43844">
    <property type="entry name" value="METHIONINE SYNTHASE"/>
    <property type="match status" value="1"/>
</dbReference>
<dbReference type="SUPFAM" id="SSF51726">
    <property type="entry name" value="UROD/MetE-like"/>
    <property type="match status" value="1"/>
</dbReference>
<dbReference type="Proteomes" id="UP000636479">
    <property type="component" value="Unassembled WGS sequence"/>
</dbReference>
<dbReference type="InterPro" id="IPR002629">
    <property type="entry name" value="Met_Synth_C/arc"/>
</dbReference>
<dbReference type="AlphaFoldDB" id="A0A8H6SPS5"/>
<dbReference type="GO" id="GO:0008270">
    <property type="term" value="F:zinc ion binding"/>
    <property type="evidence" value="ECO:0007669"/>
    <property type="project" value="InterPro"/>
</dbReference>
<feature type="domain" description="Cobalamin-independent methionine synthase MetE C-terminal/archaeal" evidence="1">
    <location>
        <begin position="174"/>
        <end position="364"/>
    </location>
</feature>
<evidence type="ECO:0000259" key="1">
    <source>
        <dbReference type="Pfam" id="PF01717"/>
    </source>
</evidence>
<dbReference type="OrthoDB" id="7772923at2759"/>